<dbReference type="InterPro" id="IPR032675">
    <property type="entry name" value="LRR_dom_sf"/>
</dbReference>
<proteinExistence type="predicted"/>
<gene>
    <name evidence="1" type="ORF">Fcan01_00145</name>
</gene>
<evidence type="ECO:0000313" key="1">
    <source>
        <dbReference type="EMBL" id="OXA64988.1"/>
    </source>
</evidence>
<dbReference type="SUPFAM" id="SSF52047">
    <property type="entry name" value="RNI-like"/>
    <property type="match status" value="1"/>
</dbReference>
<protein>
    <submittedName>
        <fullName evidence="1">Uncharacterized protein</fullName>
    </submittedName>
</protein>
<reference evidence="1 2" key="1">
    <citation type="submission" date="2015-12" db="EMBL/GenBank/DDBJ databases">
        <title>The genome of Folsomia candida.</title>
        <authorList>
            <person name="Faddeeva A."/>
            <person name="Derks M.F."/>
            <person name="Anvar Y."/>
            <person name="Smit S."/>
            <person name="Van Straalen N."/>
            <person name="Roelofs D."/>
        </authorList>
    </citation>
    <scope>NUCLEOTIDE SEQUENCE [LARGE SCALE GENOMIC DNA]</scope>
    <source>
        <strain evidence="1 2">VU population</strain>
        <tissue evidence="1">Whole body</tissue>
    </source>
</reference>
<keyword evidence="2" id="KW-1185">Reference proteome</keyword>
<sequence length="292" mass="34069">MDAEPNSSTLLLFLKKFGLQVRNLSTNSTRNLKIWLEHSPNLTSVHIHTSELDDLFPKDEPPFCQIKDLFFSFYGFSDSWSIPIANQMIHYFPNLERLSLKISDYDYDCKYIPDPLKGIALQGKNWSPNLHSLNILSNHGFGPKLILFANLGSKWRNIRIGHVLLERRDDVERFEGFLDKSKETLQELEFQLTSAACSLVLPRFSKLRKLEIQFNLHSPKIETFLYSEKFPVLEHFSYEDKSEFNRPLLQIFFPAEGQICRTIKTLSVQLHRHNVAKELPHLEKLFPMADFL</sequence>
<comment type="caution">
    <text evidence="1">The sequence shown here is derived from an EMBL/GenBank/DDBJ whole genome shotgun (WGS) entry which is preliminary data.</text>
</comment>
<organism evidence="1 2">
    <name type="scientific">Folsomia candida</name>
    <name type="common">Springtail</name>
    <dbReference type="NCBI Taxonomy" id="158441"/>
    <lineage>
        <taxon>Eukaryota</taxon>
        <taxon>Metazoa</taxon>
        <taxon>Ecdysozoa</taxon>
        <taxon>Arthropoda</taxon>
        <taxon>Hexapoda</taxon>
        <taxon>Collembola</taxon>
        <taxon>Entomobryomorpha</taxon>
        <taxon>Isotomoidea</taxon>
        <taxon>Isotomidae</taxon>
        <taxon>Proisotominae</taxon>
        <taxon>Folsomia</taxon>
    </lineage>
</organism>
<accession>A0A226F6B0</accession>
<dbReference type="Proteomes" id="UP000198287">
    <property type="component" value="Unassembled WGS sequence"/>
</dbReference>
<dbReference type="AlphaFoldDB" id="A0A226F6B0"/>
<name>A0A226F6B0_FOLCA</name>
<evidence type="ECO:0000313" key="2">
    <source>
        <dbReference type="Proteomes" id="UP000198287"/>
    </source>
</evidence>
<dbReference type="EMBL" id="LNIX01000001">
    <property type="protein sequence ID" value="OXA64988.1"/>
    <property type="molecule type" value="Genomic_DNA"/>
</dbReference>
<dbReference type="Gene3D" id="3.80.10.10">
    <property type="entry name" value="Ribonuclease Inhibitor"/>
    <property type="match status" value="1"/>
</dbReference>